<dbReference type="AlphaFoldDB" id="A0A4Y2PE71"/>
<proteinExistence type="predicted"/>
<gene>
    <name evidence="1" type="ORF">AVEN_29740_1</name>
</gene>
<evidence type="ECO:0000313" key="2">
    <source>
        <dbReference type="Proteomes" id="UP000499080"/>
    </source>
</evidence>
<dbReference type="Proteomes" id="UP000499080">
    <property type="component" value="Unassembled WGS sequence"/>
</dbReference>
<accession>A0A4Y2PE71</accession>
<protein>
    <submittedName>
        <fullName evidence="1">Uncharacterized protein</fullName>
    </submittedName>
</protein>
<keyword evidence="2" id="KW-1185">Reference proteome</keyword>
<sequence length="158" mass="17547">MNTDSRGVKRGNCLAENCDCSLYEYEEKNGAKCSYCCCPPTKHQKIDAPEENLEDHSVLVNSSFENYQEKNGSVIQNLIPISSDVFPTSSCSSQLLWEFTKIMNIEAEEMIENTALDEVLPARSDPPHLIAIGDVLKSISLFAYVDGTAVFSEKCPIK</sequence>
<organism evidence="1 2">
    <name type="scientific">Araneus ventricosus</name>
    <name type="common">Orbweaver spider</name>
    <name type="synonym">Epeira ventricosa</name>
    <dbReference type="NCBI Taxonomy" id="182803"/>
    <lineage>
        <taxon>Eukaryota</taxon>
        <taxon>Metazoa</taxon>
        <taxon>Ecdysozoa</taxon>
        <taxon>Arthropoda</taxon>
        <taxon>Chelicerata</taxon>
        <taxon>Arachnida</taxon>
        <taxon>Araneae</taxon>
        <taxon>Araneomorphae</taxon>
        <taxon>Entelegynae</taxon>
        <taxon>Araneoidea</taxon>
        <taxon>Araneidae</taxon>
        <taxon>Araneus</taxon>
    </lineage>
</organism>
<dbReference type="EMBL" id="BGPR01010850">
    <property type="protein sequence ID" value="GBN48326.1"/>
    <property type="molecule type" value="Genomic_DNA"/>
</dbReference>
<dbReference type="OrthoDB" id="8300661at2759"/>
<evidence type="ECO:0000313" key="1">
    <source>
        <dbReference type="EMBL" id="GBN48326.1"/>
    </source>
</evidence>
<name>A0A4Y2PE71_ARAVE</name>
<comment type="caution">
    <text evidence="1">The sequence shown here is derived from an EMBL/GenBank/DDBJ whole genome shotgun (WGS) entry which is preliminary data.</text>
</comment>
<reference evidence="1 2" key="1">
    <citation type="journal article" date="2019" name="Sci. Rep.">
        <title>Orb-weaving spider Araneus ventricosus genome elucidates the spidroin gene catalogue.</title>
        <authorList>
            <person name="Kono N."/>
            <person name="Nakamura H."/>
            <person name="Ohtoshi R."/>
            <person name="Moran D.A.P."/>
            <person name="Shinohara A."/>
            <person name="Yoshida Y."/>
            <person name="Fujiwara M."/>
            <person name="Mori M."/>
            <person name="Tomita M."/>
            <person name="Arakawa K."/>
        </authorList>
    </citation>
    <scope>NUCLEOTIDE SEQUENCE [LARGE SCALE GENOMIC DNA]</scope>
</reference>